<dbReference type="Proteomes" id="UP001152888">
    <property type="component" value="Unassembled WGS sequence"/>
</dbReference>
<accession>A0A9P0KBQ3</accession>
<dbReference type="EMBL" id="CAKOFQ010006764">
    <property type="protein sequence ID" value="CAH1969401.1"/>
    <property type="molecule type" value="Genomic_DNA"/>
</dbReference>
<sequence length="30" mass="3243">MTIEMVGGASPISAAKLFLFGRCFYRTTSS</sequence>
<name>A0A9P0KBQ3_ACAOB</name>
<reference evidence="1" key="1">
    <citation type="submission" date="2022-03" db="EMBL/GenBank/DDBJ databases">
        <authorList>
            <person name="Sayadi A."/>
        </authorList>
    </citation>
    <scope>NUCLEOTIDE SEQUENCE</scope>
</reference>
<keyword evidence="2" id="KW-1185">Reference proteome</keyword>
<comment type="caution">
    <text evidence="1">The sequence shown here is derived from an EMBL/GenBank/DDBJ whole genome shotgun (WGS) entry which is preliminary data.</text>
</comment>
<proteinExistence type="predicted"/>
<evidence type="ECO:0000313" key="2">
    <source>
        <dbReference type="Proteomes" id="UP001152888"/>
    </source>
</evidence>
<dbReference type="AlphaFoldDB" id="A0A9P0KBQ3"/>
<organism evidence="1 2">
    <name type="scientific">Acanthoscelides obtectus</name>
    <name type="common">Bean weevil</name>
    <name type="synonym">Bruchus obtectus</name>
    <dbReference type="NCBI Taxonomy" id="200917"/>
    <lineage>
        <taxon>Eukaryota</taxon>
        <taxon>Metazoa</taxon>
        <taxon>Ecdysozoa</taxon>
        <taxon>Arthropoda</taxon>
        <taxon>Hexapoda</taxon>
        <taxon>Insecta</taxon>
        <taxon>Pterygota</taxon>
        <taxon>Neoptera</taxon>
        <taxon>Endopterygota</taxon>
        <taxon>Coleoptera</taxon>
        <taxon>Polyphaga</taxon>
        <taxon>Cucujiformia</taxon>
        <taxon>Chrysomeloidea</taxon>
        <taxon>Chrysomelidae</taxon>
        <taxon>Bruchinae</taxon>
        <taxon>Bruchini</taxon>
        <taxon>Acanthoscelides</taxon>
    </lineage>
</organism>
<protein>
    <submittedName>
        <fullName evidence="1">Uncharacterized protein</fullName>
    </submittedName>
</protein>
<gene>
    <name evidence="1" type="ORF">ACAOBT_LOCUS8393</name>
</gene>
<evidence type="ECO:0000313" key="1">
    <source>
        <dbReference type="EMBL" id="CAH1969401.1"/>
    </source>
</evidence>